<feature type="compositionally biased region" description="Low complexity" evidence="1">
    <location>
        <begin position="36"/>
        <end position="47"/>
    </location>
</feature>
<feature type="region of interest" description="Disordered" evidence="1">
    <location>
        <begin position="1494"/>
        <end position="1520"/>
    </location>
</feature>
<feature type="region of interest" description="Disordered" evidence="1">
    <location>
        <begin position="1598"/>
        <end position="1620"/>
    </location>
</feature>
<feature type="region of interest" description="Disordered" evidence="1">
    <location>
        <begin position="2119"/>
        <end position="2155"/>
    </location>
</feature>
<dbReference type="EMBL" id="SGXM01000004">
    <property type="protein sequence ID" value="RZT36669.1"/>
    <property type="molecule type" value="Genomic_DNA"/>
</dbReference>
<feature type="compositionally biased region" description="Polar residues" evidence="1">
    <location>
        <begin position="1955"/>
        <end position="1973"/>
    </location>
</feature>
<feature type="compositionally biased region" description="Polar residues" evidence="1">
    <location>
        <begin position="2176"/>
        <end position="2188"/>
    </location>
</feature>
<dbReference type="OrthoDB" id="5666689at2"/>
<dbReference type="Pfam" id="PF05860">
    <property type="entry name" value="TPS"/>
    <property type="match status" value="1"/>
</dbReference>
<feature type="domain" description="Filamentous haemagglutinin FhaB/tRNA nuclease CdiA-like TPS" evidence="2">
    <location>
        <begin position="92"/>
        <end position="213"/>
    </location>
</feature>
<dbReference type="Pfam" id="PF13332">
    <property type="entry name" value="Fil_haemagg_2"/>
    <property type="match status" value="4"/>
</dbReference>
<organism evidence="3 4">
    <name type="scientific">Cupriavidus agavae</name>
    <dbReference type="NCBI Taxonomy" id="1001822"/>
    <lineage>
        <taxon>Bacteria</taxon>
        <taxon>Pseudomonadati</taxon>
        <taxon>Pseudomonadota</taxon>
        <taxon>Betaproteobacteria</taxon>
        <taxon>Burkholderiales</taxon>
        <taxon>Burkholderiaceae</taxon>
        <taxon>Cupriavidus</taxon>
    </lineage>
</organism>
<dbReference type="InterPro" id="IPR024973">
    <property type="entry name" value="ESPR"/>
</dbReference>
<gene>
    <name evidence="3" type="ORF">EV147_3331</name>
</gene>
<feature type="region of interest" description="Disordered" evidence="1">
    <location>
        <begin position="22"/>
        <end position="47"/>
    </location>
</feature>
<dbReference type="Gene3D" id="2.160.20.10">
    <property type="entry name" value="Single-stranded right-handed beta-helix, Pectin lyase-like"/>
    <property type="match status" value="1"/>
</dbReference>
<proteinExistence type="predicted"/>
<feature type="compositionally biased region" description="Polar residues" evidence="1">
    <location>
        <begin position="1601"/>
        <end position="1620"/>
    </location>
</feature>
<reference evidence="3 4" key="1">
    <citation type="journal article" date="2015" name="Stand. Genomic Sci.">
        <title>Genomic Encyclopedia of Bacterial and Archaeal Type Strains, Phase III: the genomes of soil and plant-associated and newly described type strains.</title>
        <authorList>
            <person name="Whitman W.B."/>
            <person name="Woyke T."/>
            <person name="Klenk H.P."/>
            <person name="Zhou Y."/>
            <person name="Lilburn T.G."/>
            <person name="Beck B.J."/>
            <person name="De Vos P."/>
            <person name="Vandamme P."/>
            <person name="Eisen J.A."/>
            <person name="Garrity G."/>
            <person name="Hugenholtz P."/>
            <person name="Kyrpides N.C."/>
        </authorList>
    </citation>
    <scope>NUCLEOTIDE SEQUENCE [LARGE SCALE GENOMIC DNA]</scope>
    <source>
        <strain evidence="3 4">ASC-9842</strain>
    </source>
</reference>
<dbReference type="SMART" id="SM00912">
    <property type="entry name" value="Haemagg_act"/>
    <property type="match status" value="1"/>
</dbReference>
<protein>
    <submittedName>
        <fullName evidence="3">Filamentous hemagglutinin</fullName>
    </submittedName>
</protein>
<comment type="caution">
    <text evidence="3">The sequence shown here is derived from an EMBL/GenBank/DDBJ whole genome shotgun (WGS) entry which is preliminary data.</text>
</comment>
<feature type="region of interest" description="Disordered" evidence="1">
    <location>
        <begin position="2176"/>
        <end position="2196"/>
    </location>
</feature>
<feature type="region of interest" description="Disordered" evidence="1">
    <location>
        <begin position="2005"/>
        <end position="2028"/>
    </location>
</feature>
<feature type="region of interest" description="Disordered" evidence="1">
    <location>
        <begin position="1949"/>
        <end position="1973"/>
    </location>
</feature>
<evidence type="ECO:0000259" key="2">
    <source>
        <dbReference type="SMART" id="SM00912"/>
    </source>
</evidence>
<dbReference type="InterPro" id="IPR025157">
    <property type="entry name" value="Hemagglutinin_rpt"/>
</dbReference>
<dbReference type="Pfam" id="PF13018">
    <property type="entry name" value="ESPR"/>
    <property type="match status" value="1"/>
</dbReference>
<dbReference type="NCBIfam" id="TIGR01731">
    <property type="entry name" value="fil_hemag_20aa"/>
    <property type="match status" value="6"/>
</dbReference>
<dbReference type="GO" id="GO:0003824">
    <property type="term" value="F:catalytic activity"/>
    <property type="evidence" value="ECO:0007669"/>
    <property type="project" value="UniProtKB-ARBA"/>
</dbReference>
<dbReference type="InterPro" id="IPR011050">
    <property type="entry name" value="Pectin_lyase_fold/virulence"/>
</dbReference>
<name>A0A4V2FGG2_9BURK</name>
<dbReference type="NCBIfam" id="TIGR01901">
    <property type="entry name" value="adhes_NPXG"/>
    <property type="match status" value="1"/>
</dbReference>
<feature type="compositionally biased region" description="Polar residues" evidence="1">
    <location>
        <begin position="1494"/>
        <end position="1517"/>
    </location>
</feature>
<dbReference type="InterPro" id="IPR010069">
    <property type="entry name" value="CdiA_FHA1_rpt"/>
</dbReference>
<dbReference type="InterPro" id="IPR008638">
    <property type="entry name" value="FhaB/CdiA-like_TPS"/>
</dbReference>
<dbReference type="SUPFAM" id="SSF51126">
    <property type="entry name" value="Pectin lyase-like"/>
    <property type="match status" value="1"/>
</dbReference>
<sequence>MNRRCYRLVFNPHRRMLMAVEETATGRGKGREAGSRAGTRGTPTTPTTAVRFAVPTLVLSAWIAAGLPVDGWAQVVADPNAGAHRPTIGQTANGLPQVDITRPSGAGVSINDYSRFDVPKSGVILNNSPTAIATRQAGFINGNANLLPGGSARIIVNQVTSANPSQLRGYLEVAGPRSEVIVANPNGILVDGAGFINTSRATLTTGAPVYGGSGSLDAFRVTAGQISVNGDGLNAANVDQVDLIARAVQVNAALYANQLGVVAGANDVRRDTLAATPVTGAGPAPSAGIDVAELGGMYANKILLASTEHGVGVSLRGVAAAQAGDLRLTSAGRLVLAGQASASANVVARARDGIDHTGTTYGMQDVSIETGGALSNSGTLAAQGGMSIAGSSVASTGTLAAGVSRDGTAGAPADLSVVATAGTLSATGQNQASGNVTLQGAGLDLAGSQTVPGGNLDLRAGPGDLDLSGATATAGGKLSANAAGALSNDRGQMASHGDMSLAAGSVSNRGGQIGTQGSASMAAARFDNRDGAVQAAGALSLVGPVALDNRKGLLYGGKRFTLDHAGATLANAGGQVLGGTDVTIRVASLDNLKGAIKANRDVTVAGAVSGSGEMAAGSNLSLDVAGDYENDADNRLRADGDMRVLASGKLTNTGTLAAVGGLTVQGAEVVNAGGAGMVGSSTTVEATQSLANAGRIEGDTVRTHAATTTNTGTIIGNDVTVQGGSVVNHGPAALVAAVRNLHVYATDSVRNLDGATLYSAGDLQIARDGERDAQTGLLVNQMAELVNRSATIEAEGDIDIAATEVSNTRTSIVTEAGTPTTTTKKLKLWQAGLTGRDLQYYASITFPAWRWGTENASVSTPQTDALRTPITVTVDKRTVANLDTGKRSLSFLEAPIELFHGQDPEKGCNMETYVCSRALTTLPTQYFEAIRDNGDTYSITFWPDFDPEVHIRPDEVRQKHIGTDHNEILRTITTTTATDRLVSASDPARIQAGGAIRMQSRGGKILNHASIMAAGGDLVRVADAGAVQDIGTALQRTVTTTETSTLYWHQRTGRSESFHDIAYPTTPQAPTTVASLPAIATANQAVKTSGQAIDITTVNRAGETVTGGDGGGTGRQEGMPDLRLPANGLYRHQTAPGDTYLIATDPRFTQYSQFISSDYMLGQLGLDPMQTQKRLGDGYYEARLIRDQVTQLTGRTFLGAHGDNLAQYQALMDSGVAHAGALNLTPGVGLSADQMSQLTSDMVWMVSQDVTLPDGTQQSVLVPKVYLAQASTVDLQGAGALVSGKQVSLQAAGAVANSGRIVGDLATQVVGTNVVNQGTIGAVGTTLVAAQEDVRNVGGRIAGTDTLVTAGRDVINAAHTITNTTTLANGNSASATGVGAAGSISATNSVGVLAGRDIDMAGGSVNAGQDALLGAGRDLSLGTATTGTTQDASANGGSDFLRERTSTGVGSHVQAGGSVTAVAGRDASLIGSAIGAGGNATLLAGRDATVTASLDTQSRESASFSNKRSQSTASSFDETARGSAIQAGSNATLGAGQTAAVGEFLQANGIAPVDAGPQRAGNVAILGSSVSTGTADSPGGAVALVATGDIGIGTVTERHASQSWSQSKTSGFMSKSETTKTASSRETVAVGSVVSGDAILGTAGRDLAISGSTVAATQDLGLEAGRNLSIAAAESTSESSSYSRTRASGFGATGGGLSYGSRDQKDTYNDSAVTQTGSLVGSTDGNVSLRAGTTLRVTGSQLIAAKDLKGVGADVVIEAAKGKAHHDETHEIKQTGLTLGVSGGALGSAINAGQKVGSASKSQDGRASALWGIAAGRDAYDAARGAGDAVNSLAGGGLAGTAITLSLGTSKSKTTLTQDSTTHTGSNVQAGGKAVFIATGTDADGNQTAGNLDIIGSGVSGTHVGLAARGQVNVVSATDTYESHSTNKSSSGSIGVSYGAQGFGVSVSGSKSKGNSDTTGTTQVNSRVTGSESVSIVSGGDTNILGGVVSGGKVAADIGGNLNLASRQDTEETKARQQSMGGGLSFSQGGGLSGSFSASKGKADGSYANVAEQSGIRAGDGGFDIRVKGNTDLKGAVIASRADREKNKLTTGTVSWSDIENKSDFKGTSFGVAGGLTFGPKVKDETSGQTSGKNTGGVSPMIPQSESGSQRGIAQSGIAQGSIDITDAANQQQDVATLNRDTTDTNSGVGKGPNLEDLLNKQADMMSAAQAAGEAVAKSVGDIAGSKLKDAAAEQKKAQQAFDADPSEENRAGLAKATADVEGWKEGGDYRAALHAAGGAMIAGLGGGNALAGAVGAGASSLAAGKLASLGQSVADGVGSGNANLDEAIGNLAANVLAGGIGAAVGGGSGAATGANADRFNRQLHQTEYDLAAKNAKVVAEKLGISLEEAEGRIVAEILRNSDERTANAAGGKHDYDVRKIVGCQNLNCNGSTEAEYVNHDFNRELIPVNRAGYDLGQSQVGAGQTYNELVEANMKKDPVGPAVLGLGLVGMGYLTGGSGTAAGIKLFGAGISGGANYLAQPENKSWMDIGISTAIGFITTGSGLGSSLGTSAGGALFGATQKGENPNAAVAGAVGGAVAGYGMGKAIVTPVASTIDPRGWWTPDWIDVGHGILKWNSPSAIPGIAAGTGAGFFQEPIGNWIKNKAENLQK</sequence>
<accession>A0A4V2FGG2</accession>
<dbReference type="InterPro" id="IPR012334">
    <property type="entry name" value="Pectin_lyas_fold"/>
</dbReference>
<dbReference type="RefSeq" id="WP_130392304.1">
    <property type="nucleotide sequence ID" value="NZ_SGXM01000004.1"/>
</dbReference>
<evidence type="ECO:0000256" key="1">
    <source>
        <dbReference type="SAM" id="MobiDB-lite"/>
    </source>
</evidence>
<feature type="compositionally biased region" description="Polar residues" evidence="1">
    <location>
        <begin position="2127"/>
        <end position="2155"/>
    </location>
</feature>
<dbReference type="Proteomes" id="UP000291078">
    <property type="component" value="Unassembled WGS sequence"/>
</dbReference>
<evidence type="ECO:0000313" key="3">
    <source>
        <dbReference type="EMBL" id="RZT36669.1"/>
    </source>
</evidence>
<keyword evidence="4" id="KW-1185">Reference proteome</keyword>
<evidence type="ECO:0000313" key="4">
    <source>
        <dbReference type="Proteomes" id="UP000291078"/>
    </source>
</evidence>